<feature type="signal peptide" evidence="6">
    <location>
        <begin position="1"/>
        <end position="15"/>
    </location>
</feature>
<evidence type="ECO:0000313" key="9">
    <source>
        <dbReference type="Proteomes" id="UP000007435"/>
    </source>
</evidence>
<feature type="chain" id="PRO_5012542337" description="Pectinesterase" evidence="6">
    <location>
        <begin position="16"/>
        <end position="307"/>
    </location>
</feature>
<name>E4RY22_LEAB4</name>
<dbReference type="AlphaFoldDB" id="E4RY22"/>
<evidence type="ECO:0000259" key="7">
    <source>
        <dbReference type="Pfam" id="PF01095"/>
    </source>
</evidence>
<keyword evidence="6" id="KW-0732">Signal</keyword>
<dbReference type="RefSeq" id="WP_013407402.1">
    <property type="nucleotide sequence ID" value="NC_014655.1"/>
</dbReference>
<dbReference type="PANTHER" id="PTHR31321:SF57">
    <property type="entry name" value="PECTINESTERASE 53-RELATED"/>
    <property type="match status" value="1"/>
</dbReference>
<dbReference type="GO" id="GO:0042545">
    <property type="term" value="P:cell wall modification"/>
    <property type="evidence" value="ECO:0007669"/>
    <property type="project" value="UniProtKB-UniRule"/>
</dbReference>
<feature type="active site" evidence="4">
    <location>
        <position position="176"/>
    </location>
</feature>
<reference evidence="8 9" key="2">
    <citation type="journal article" date="2011" name="Stand. Genomic Sci.">
        <title>Complete genome sequence of Leadbetterella byssophila type strain (4M15).</title>
        <authorList>
            <person name="Abt B."/>
            <person name="Teshima H."/>
            <person name="Lucas S."/>
            <person name="Lapidus A."/>
            <person name="Del Rio T.G."/>
            <person name="Nolan M."/>
            <person name="Tice H."/>
            <person name="Cheng J.F."/>
            <person name="Pitluck S."/>
            <person name="Liolios K."/>
            <person name="Pagani I."/>
            <person name="Ivanova N."/>
            <person name="Mavromatis K."/>
            <person name="Pati A."/>
            <person name="Tapia R."/>
            <person name="Han C."/>
            <person name="Goodwin L."/>
            <person name="Chen A."/>
            <person name="Palaniappan K."/>
            <person name="Land M."/>
            <person name="Hauser L."/>
            <person name="Chang Y.J."/>
            <person name="Jeffries C.D."/>
            <person name="Rohde M."/>
            <person name="Goker M."/>
            <person name="Tindall B.J."/>
            <person name="Detter J.C."/>
            <person name="Woyke T."/>
            <person name="Bristow J."/>
            <person name="Eisen J.A."/>
            <person name="Markowitz V."/>
            <person name="Hugenholtz P."/>
            <person name="Klenk H.P."/>
            <person name="Kyrpides N.C."/>
        </authorList>
    </citation>
    <scope>NUCLEOTIDE SEQUENCE [LARGE SCALE GENOMIC DNA]</scope>
    <source>
        <strain evidence="9">DSM 17132 / JCM 16389 / KACC 11308 / NBRC 106382 / 4M15</strain>
    </source>
</reference>
<evidence type="ECO:0000256" key="3">
    <source>
        <dbReference type="ARBA" id="ARBA00023085"/>
    </source>
</evidence>
<evidence type="ECO:0000256" key="4">
    <source>
        <dbReference type="PROSITE-ProRule" id="PRU10040"/>
    </source>
</evidence>
<protein>
    <recommendedName>
        <fullName evidence="5">Pectinesterase</fullName>
        <ecNumber evidence="5">3.1.1.11</ecNumber>
    </recommendedName>
</protein>
<dbReference type="EC" id="3.1.1.11" evidence="5"/>
<dbReference type="GO" id="GO:0009279">
    <property type="term" value="C:cell outer membrane"/>
    <property type="evidence" value="ECO:0007669"/>
    <property type="project" value="TreeGrafter"/>
</dbReference>
<sequence length="307" mass="34484">MKTLILLLISFPLFAKDLVVAPDGSADYRTIQEAVMAVRDHSQEKVKIIIKEGVYPEKLVIPSWKPNLHLVGEGKVRIIGDDYSGKPLPTRDPVGNSTFVTYTTYVVLVDADNITFENLTIENIAGPISQAVALHVEGDKFEARNCTFLGNQDTLFASREGTMQYYVDCRIEGTTDFIFGKAMAVFERCVIHSKKKSYITAAATPKGQAYGFVFLDCTLTADHAIKDVYLGRPWRPYAQTVFIRTDMGGHIHPDGWDNWRDPENEKTVLYGEYGSKGAGGGKRRVKWAKTITNLEQYTVREIFKGWK</sequence>
<dbReference type="Pfam" id="PF01095">
    <property type="entry name" value="Pectinesterase"/>
    <property type="match status" value="1"/>
</dbReference>
<dbReference type="HOGENOM" id="CLU_012243_3_1_10"/>
<dbReference type="eggNOG" id="COG4677">
    <property type="taxonomic scope" value="Bacteria"/>
</dbReference>
<dbReference type="Proteomes" id="UP000007435">
    <property type="component" value="Chromosome"/>
</dbReference>
<dbReference type="Gene3D" id="2.160.20.10">
    <property type="entry name" value="Single-stranded right-handed beta-helix, Pectin lyase-like"/>
    <property type="match status" value="1"/>
</dbReference>
<dbReference type="STRING" id="649349.Lbys_0587"/>
<dbReference type="KEGG" id="lby:Lbys_0587"/>
<organism evidence="8 9">
    <name type="scientific">Leadbetterella byssophila (strain DSM 17132 / JCM 16389 / KACC 11308 / NBRC 106382 / 4M15)</name>
    <dbReference type="NCBI Taxonomy" id="649349"/>
    <lineage>
        <taxon>Bacteria</taxon>
        <taxon>Pseudomonadati</taxon>
        <taxon>Bacteroidota</taxon>
        <taxon>Cytophagia</taxon>
        <taxon>Cytophagales</taxon>
        <taxon>Leadbetterellaceae</taxon>
        <taxon>Leadbetterella</taxon>
    </lineage>
</organism>
<evidence type="ECO:0000256" key="6">
    <source>
        <dbReference type="SAM" id="SignalP"/>
    </source>
</evidence>
<evidence type="ECO:0000256" key="2">
    <source>
        <dbReference type="ARBA" id="ARBA00022801"/>
    </source>
</evidence>
<keyword evidence="9" id="KW-1185">Reference proteome</keyword>
<keyword evidence="2 5" id="KW-0378">Hydrolase</keyword>
<evidence type="ECO:0000256" key="5">
    <source>
        <dbReference type="RuleBase" id="RU000589"/>
    </source>
</evidence>
<evidence type="ECO:0000256" key="1">
    <source>
        <dbReference type="ARBA" id="ARBA00008891"/>
    </source>
</evidence>
<comment type="catalytic activity">
    <reaction evidence="5">
        <text>[(1-&gt;4)-alpha-D-galacturonosyl methyl ester](n) + n H2O = [(1-&gt;4)-alpha-D-galacturonosyl](n) + n methanol + n H(+)</text>
        <dbReference type="Rhea" id="RHEA:22380"/>
        <dbReference type="Rhea" id="RHEA-COMP:14570"/>
        <dbReference type="Rhea" id="RHEA-COMP:14573"/>
        <dbReference type="ChEBI" id="CHEBI:15377"/>
        <dbReference type="ChEBI" id="CHEBI:15378"/>
        <dbReference type="ChEBI" id="CHEBI:17790"/>
        <dbReference type="ChEBI" id="CHEBI:140522"/>
        <dbReference type="ChEBI" id="CHEBI:140523"/>
        <dbReference type="EC" id="3.1.1.11"/>
    </reaction>
</comment>
<comment type="similarity">
    <text evidence="1">Belongs to the pectinesterase family.</text>
</comment>
<dbReference type="EMBL" id="CP002305">
    <property type="protein sequence ID" value="ADQ16350.1"/>
    <property type="molecule type" value="Genomic_DNA"/>
</dbReference>
<dbReference type="InterPro" id="IPR012334">
    <property type="entry name" value="Pectin_lyas_fold"/>
</dbReference>
<accession>E4RY22</accession>
<dbReference type="OrthoDB" id="9777975at2"/>
<comment type="pathway">
    <text evidence="5">Glycan metabolism; pectin degradation; 2-dehydro-3-deoxy-D-gluconate from pectin: step 1/5.</text>
</comment>
<gene>
    <name evidence="8" type="ordered locus">Lbys_0587</name>
</gene>
<proteinExistence type="inferred from homology"/>
<feature type="domain" description="Pectinesterase catalytic" evidence="7">
    <location>
        <begin position="17"/>
        <end position="301"/>
    </location>
</feature>
<dbReference type="GO" id="GO:0030599">
    <property type="term" value="F:pectinesterase activity"/>
    <property type="evidence" value="ECO:0007669"/>
    <property type="project" value="UniProtKB-UniRule"/>
</dbReference>
<dbReference type="PANTHER" id="PTHR31321">
    <property type="entry name" value="ACYL-COA THIOESTER HYDROLASE YBHC-RELATED"/>
    <property type="match status" value="1"/>
</dbReference>
<evidence type="ECO:0000313" key="8">
    <source>
        <dbReference type="EMBL" id="ADQ16350.1"/>
    </source>
</evidence>
<dbReference type="InterPro" id="IPR000070">
    <property type="entry name" value="Pectinesterase_cat"/>
</dbReference>
<dbReference type="InterPro" id="IPR011050">
    <property type="entry name" value="Pectin_lyase_fold/virulence"/>
</dbReference>
<reference key="1">
    <citation type="submission" date="2010-11" db="EMBL/GenBank/DDBJ databases">
        <title>The complete genome of Leadbetterella byssophila DSM 17132.</title>
        <authorList>
            <consortium name="US DOE Joint Genome Institute (JGI-PGF)"/>
            <person name="Lucas S."/>
            <person name="Copeland A."/>
            <person name="Lapidus A."/>
            <person name="Glavina del Rio T."/>
            <person name="Dalin E."/>
            <person name="Tice H."/>
            <person name="Bruce D."/>
            <person name="Goodwin L."/>
            <person name="Pitluck S."/>
            <person name="Kyrpides N."/>
            <person name="Mavromatis K."/>
            <person name="Ivanova N."/>
            <person name="Teshima H."/>
            <person name="Brettin T."/>
            <person name="Detter J.C."/>
            <person name="Han C."/>
            <person name="Tapia R."/>
            <person name="Land M."/>
            <person name="Hauser L."/>
            <person name="Markowitz V."/>
            <person name="Cheng J.-F."/>
            <person name="Hugenholtz P."/>
            <person name="Woyke T."/>
            <person name="Wu D."/>
            <person name="Tindall B."/>
            <person name="Pomrenke H.G."/>
            <person name="Brambilla E."/>
            <person name="Klenk H.-P."/>
            <person name="Eisen J.A."/>
        </authorList>
    </citation>
    <scope>NUCLEOTIDE SEQUENCE [LARGE SCALE GENOMIC DNA]</scope>
    <source>
        <strain>DSM 17132</strain>
    </source>
</reference>
<dbReference type="SUPFAM" id="SSF51126">
    <property type="entry name" value="Pectin lyase-like"/>
    <property type="match status" value="1"/>
</dbReference>
<dbReference type="GO" id="GO:0045490">
    <property type="term" value="P:pectin catabolic process"/>
    <property type="evidence" value="ECO:0007669"/>
    <property type="project" value="UniProtKB-UniRule"/>
</dbReference>
<dbReference type="InterPro" id="IPR033131">
    <property type="entry name" value="Pectinesterase_Asp_AS"/>
</dbReference>
<dbReference type="UniPathway" id="UPA00545">
    <property type="reaction ID" value="UER00823"/>
</dbReference>
<dbReference type="PROSITE" id="PS00503">
    <property type="entry name" value="PECTINESTERASE_2"/>
    <property type="match status" value="1"/>
</dbReference>
<keyword evidence="3 5" id="KW-0063">Aspartyl esterase</keyword>